<dbReference type="Pfam" id="PF00520">
    <property type="entry name" value="Ion_trans"/>
    <property type="match status" value="1"/>
</dbReference>
<dbReference type="GO" id="GO:0008076">
    <property type="term" value="C:voltage-gated potassium channel complex"/>
    <property type="evidence" value="ECO:0007669"/>
    <property type="project" value="InterPro"/>
</dbReference>
<evidence type="ECO:0000256" key="10">
    <source>
        <dbReference type="ARBA" id="ARBA00023136"/>
    </source>
</evidence>
<dbReference type="InterPro" id="IPR005821">
    <property type="entry name" value="Ion_trans_dom"/>
</dbReference>
<dbReference type="InterPro" id="IPR027359">
    <property type="entry name" value="Volt_channel_dom_sf"/>
</dbReference>
<keyword evidence="14" id="KW-1185">Reference proteome</keyword>
<evidence type="ECO:0000256" key="8">
    <source>
        <dbReference type="ARBA" id="ARBA00022989"/>
    </source>
</evidence>
<dbReference type="EMBL" id="CAJNDS010001002">
    <property type="protein sequence ID" value="CAE7243657.1"/>
    <property type="molecule type" value="Genomic_DNA"/>
</dbReference>
<feature type="domain" description="Ion transport" evidence="12">
    <location>
        <begin position="1"/>
        <end position="108"/>
    </location>
</feature>
<comment type="subcellular location">
    <subcellularLocation>
        <location evidence="1">Membrane</location>
        <topology evidence="1">Multi-pass membrane protein</topology>
    </subcellularLocation>
</comment>
<keyword evidence="6" id="KW-0851">Voltage-gated channel</keyword>
<keyword evidence="4" id="KW-0812">Transmembrane</keyword>
<evidence type="ECO:0000256" key="7">
    <source>
        <dbReference type="ARBA" id="ARBA00022958"/>
    </source>
</evidence>
<dbReference type="OrthoDB" id="416661at2759"/>
<keyword evidence="2" id="KW-0813">Transport</keyword>
<gene>
    <name evidence="13" type="primary">Kcna6</name>
    <name evidence="13" type="ORF">SNAT2548_LOCUS11317</name>
</gene>
<sequence length="119" mass="13577">MCFTALFTAEFALRLYACDSIAEFATNGFNIIDFLAVFPGYLSLLGVMLRQDAHQNHSFAHIGQATRSMRSLRMVRVVRMVRVFRVMRVCKVARHSEALAVTFMVFLKVLLFRLGDPDL</sequence>
<keyword evidence="3" id="KW-0633">Potassium transport</keyword>
<dbReference type="SUPFAM" id="SSF81324">
    <property type="entry name" value="Voltage-gated potassium channels"/>
    <property type="match status" value="1"/>
</dbReference>
<evidence type="ECO:0000256" key="6">
    <source>
        <dbReference type="ARBA" id="ARBA00022882"/>
    </source>
</evidence>
<keyword evidence="9" id="KW-0406">Ion transport</keyword>
<evidence type="ECO:0000256" key="3">
    <source>
        <dbReference type="ARBA" id="ARBA00022538"/>
    </source>
</evidence>
<organism evidence="13 14">
    <name type="scientific">Symbiodinium natans</name>
    <dbReference type="NCBI Taxonomy" id="878477"/>
    <lineage>
        <taxon>Eukaryota</taxon>
        <taxon>Sar</taxon>
        <taxon>Alveolata</taxon>
        <taxon>Dinophyceae</taxon>
        <taxon>Suessiales</taxon>
        <taxon>Symbiodiniaceae</taxon>
        <taxon>Symbiodinium</taxon>
    </lineage>
</organism>
<evidence type="ECO:0000313" key="13">
    <source>
        <dbReference type="EMBL" id="CAE7243657.1"/>
    </source>
</evidence>
<comment type="caution">
    <text evidence="13">The sequence shown here is derived from an EMBL/GenBank/DDBJ whole genome shotgun (WGS) entry which is preliminary data.</text>
</comment>
<proteinExistence type="predicted"/>
<dbReference type="AlphaFoldDB" id="A0A812LM21"/>
<dbReference type="GO" id="GO:0001508">
    <property type="term" value="P:action potential"/>
    <property type="evidence" value="ECO:0007669"/>
    <property type="project" value="TreeGrafter"/>
</dbReference>
<keyword evidence="11" id="KW-0407">Ion channel</keyword>
<dbReference type="PANTHER" id="PTHR11537:SF254">
    <property type="entry name" value="POTASSIUM VOLTAGE-GATED CHANNEL PROTEIN SHAB"/>
    <property type="match status" value="1"/>
</dbReference>
<evidence type="ECO:0000259" key="12">
    <source>
        <dbReference type="Pfam" id="PF00520"/>
    </source>
</evidence>
<name>A0A812LM21_9DINO</name>
<reference evidence="13" key="1">
    <citation type="submission" date="2021-02" db="EMBL/GenBank/DDBJ databases">
        <authorList>
            <person name="Dougan E. K."/>
            <person name="Rhodes N."/>
            <person name="Thang M."/>
            <person name="Chan C."/>
        </authorList>
    </citation>
    <scope>NUCLEOTIDE SEQUENCE</scope>
</reference>
<protein>
    <submittedName>
        <fullName evidence="13">Kcna6 protein</fullName>
    </submittedName>
</protein>
<dbReference type="PANTHER" id="PTHR11537">
    <property type="entry name" value="VOLTAGE-GATED POTASSIUM CHANNEL"/>
    <property type="match status" value="1"/>
</dbReference>
<keyword evidence="5" id="KW-0631">Potassium channel</keyword>
<evidence type="ECO:0000256" key="4">
    <source>
        <dbReference type="ARBA" id="ARBA00022692"/>
    </source>
</evidence>
<evidence type="ECO:0000256" key="9">
    <source>
        <dbReference type="ARBA" id="ARBA00023065"/>
    </source>
</evidence>
<dbReference type="Gene3D" id="1.20.120.350">
    <property type="entry name" value="Voltage-gated potassium channels. Chain C"/>
    <property type="match status" value="1"/>
</dbReference>
<accession>A0A812LM21</accession>
<keyword evidence="8" id="KW-1133">Transmembrane helix</keyword>
<keyword evidence="10" id="KW-0472">Membrane</keyword>
<evidence type="ECO:0000256" key="1">
    <source>
        <dbReference type="ARBA" id="ARBA00004141"/>
    </source>
</evidence>
<evidence type="ECO:0000256" key="5">
    <source>
        <dbReference type="ARBA" id="ARBA00022826"/>
    </source>
</evidence>
<dbReference type="GO" id="GO:0005249">
    <property type="term" value="F:voltage-gated potassium channel activity"/>
    <property type="evidence" value="ECO:0007669"/>
    <property type="project" value="InterPro"/>
</dbReference>
<evidence type="ECO:0000256" key="11">
    <source>
        <dbReference type="ARBA" id="ARBA00023303"/>
    </source>
</evidence>
<evidence type="ECO:0000256" key="2">
    <source>
        <dbReference type="ARBA" id="ARBA00022448"/>
    </source>
</evidence>
<dbReference type="InterPro" id="IPR028325">
    <property type="entry name" value="VG_K_chnl"/>
</dbReference>
<dbReference type="Proteomes" id="UP000604046">
    <property type="component" value="Unassembled WGS sequence"/>
</dbReference>
<keyword evidence="7" id="KW-0630">Potassium</keyword>
<dbReference type="PRINTS" id="PR00169">
    <property type="entry name" value="KCHANNEL"/>
</dbReference>
<evidence type="ECO:0000313" key="14">
    <source>
        <dbReference type="Proteomes" id="UP000604046"/>
    </source>
</evidence>